<proteinExistence type="predicted"/>
<protein>
    <submittedName>
        <fullName evidence="2">Uncharacterized protein</fullName>
    </submittedName>
</protein>
<keyword evidence="3" id="KW-1185">Reference proteome</keyword>
<feature type="compositionally biased region" description="Basic and acidic residues" evidence="1">
    <location>
        <begin position="38"/>
        <end position="72"/>
    </location>
</feature>
<dbReference type="AlphaFoldDB" id="A0A811K5F4"/>
<organism evidence="2 3">
    <name type="scientific">Bursaphelenchus okinawaensis</name>
    <dbReference type="NCBI Taxonomy" id="465554"/>
    <lineage>
        <taxon>Eukaryota</taxon>
        <taxon>Metazoa</taxon>
        <taxon>Ecdysozoa</taxon>
        <taxon>Nematoda</taxon>
        <taxon>Chromadorea</taxon>
        <taxon>Rhabditida</taxon>
        <taxon>Tylenchina</taxon>
        <taxon>Tylenchomorpha</taxon>
        <taxon>Aphelenchoidea</taxon>
        <taxon>Aphelenchoididae</taxon>
        <taxon>Bursaphelenchus</taxon>
    </lineage>
</organism>
<dbReference type="Proteomes" id="UP000783686">
    <property type="component" value="Unassembled WGS sequence"/>
</dbReference>
<feature type="compositionally biased region" description="Basic and acidic residues" evidence="1">
    <location>
        <begin position="1"/>
        <end position="10"/>
    </location>
</feature>
<comment type="caution">
    <text evidence="2">The sequence shown here is derived from an EMBL/GenBank/DDBJ whole genome shotgun (WGS) entry which is preliminary data.</text>
</comment>
<evidence type="ECO:0000313" key="2">
    <source>
        <dbReference type="EMBL" id="CAD5210634.1"/>
    </source>
</evidence>
<dbReference type="EMBL" id="CAJFDH010000002">
    <property type="protein sequence ID" value="CAD5210634.1"/>
    <property type="molecule type" value="Genomic_DNA"/>
</dbReference>
<dbReference type="Proteomes" id="UP000614601">
    <property type="component" value="Unassembled WGS sequence"/>
</dbReference>
<feature type="region of interest" description="Disordered" evidence="1">
    <location>
        <begin position="1"/>
        <end position="72"/>
    </location>
</feature>
<gene>
    <name evidence="2" type="ORF">BOKJ2_LOCUS3292</name>
</gene>
<evidence type="ECO:0000256" key="1">
    <source>
        <dbReference type="SAM" id="MobiDB-lite"/>
    </source>
</evidence>
<sequence length="72" mass="8213">MSEKRDNNKEDESDEEDLRLNAMVESAAAADQKLQPVPKEEVNKLMEQAKKSHELENKQKKTADSNNKKKAT</sequence>
<reference evidence="2" key="1">
    <citation type="submission" date="2020-09" db="EMBL/GenBank/DDBJ databases">
        <authorList>
            <person name="Kikuchi T."/>
        </authorList>
    </citation>
    <scope>NUCLEOTIDE SEQUENCE</scope>
    <source>
        <strain evidence="2">SH1</strain>
    </source>
</reference>
<evidence type="ECO:0000313" key="3">
    <source>
        <dbReference type="Proteomes" id="UP000614601"/>
    </source>
</evidence>
<accession>A0A811K5F4</accession>
<name>A0A811K5F4_9BILA</name>
<dbReference type="EMBL" id="CAJFCW020000002">
    <property type="protein sequence ID" value="CAG9091751.1"/>
    <property type="molecule type" value="Genomic_DNA"/>
</dbReference>